<reference evidence="2" key="1">
    <citation type="submission" date="2020-07" db="EMBL/GenBank/DDBJ databases">
        <title>Ethylene signaling mediates host invasion by parasitic plants.</title>
        <authorList>
            <person name="Yoshida S."/>
        </authorList>
    </citation>
    <scope>NUCLEOTIDE SEQUENCE</scope>
    <source>
        <strain evidence="2">Okayama</strain>
    </source>
</reference>
<evidence type="ECO:0000313" key="2">
    <source>
        <dbReference type="EMBL" id="GFP93329.1"/>
    </source>
</evidence>
<name>A0A830C2S0_9LAMI</name>
<dbReference type="AlphaFoldDB" id="A0A830C2S0"/>
<keyword evidence="3" id="KW-1185">Reference proteome</keyword>
<accession>A0A830C2S0</accession>
<organism evidence="2 3">
    <name type="scientific">Phtheirospermum japonicum</name>
    <dbReference type="NCBI Taxonomy" id="374723"/>
    <lineage>
        <taxon>Eukaryota</taxon>
        <taxon>Viridiplantae</taxon>
        <taxon>Streptophyta</taxon>
        <taxon>Embryophyta</taxon>
        <taxon>Tracheophyta</taxon>
        <taxon>Spermatophyta</taxon>
        <taxon>Magnoliopsida</taxon>
        <taxon>eudicotyledons</taxon>
        <taxon>Gunneridae</taxon>
        <taxon>Pentapetalae</taxon>
        <taxon>asterids</taxon>
        <taxon>lamiids</taxon>
        <taxon>Lamiales</taxon>
        <taxon>Orobanchaceae</taxon>
        <taxon>Orobanchaceae incertae sedis</taxon>
        <taxon>Phtheirospermum</taxon>
    </lineage>
</organism>
<comment type="caution">
    <text evidence="2">The sequence shown here is derived from an EMBL/GenBank/DDBJ whole genome shotgun (WGS) entry which is preliminary data.</text>
</comment>
<proteinExistence type="predicted"/>
<protein>
    <submittedName>
        <fullName evidence="2">Uncharacterized protein</fullName>
    </submittedName>
</protein>
<feature type="region of interest" description="Disordered" evidence="1">
    <location>
        <begin position="1"/>
        <end position="58"/>
    </location>
</feature>
<evidence type="ECO:0000313" key="3">
    <source>
        <dbReference type="Proteomes" id="UP000653305"/>
    </source>
</evidence>
<dbReference type="Proteomes" id="UP000653305">
    <property type="component" value="Unassembled WGS sequence"/>
</dbReference>
<gene>
    <name evidence="2" type="ORF">PHJA_001477300</name>
</gene>
<sequence length="220" mass="25231">MMHGHFVFDPRAESDTPGTRTRARHPPAPLPRHQSGGSLLGGVMNTHSNTVPSIDEEEKPETTYCSSTFLHDSQLKIYTTPQGLFAGSAVSYLSLLIARSNFKWDVWEMKPETREWTKLPGIDLEAQKCAFIQLCYKHDSSLKLDDGSLDCKLAPVGWLKYREVVVFIVLKRVSFHALYNQSRLRVAYNFQTQDICLFELETNYHPYLVHRNSLLWLDGR</sequence>
<dbReference type="OrthoDB" id="1918594at2759"/>
<evidence type="ECO:0000256" key="1">
    <source>
        <dbReference type="SAM" id="MobiDB-lite"/>
    </source>
</evidence>
<feature type="compositionally biased region" description="Basic and acidic residues" evidence="1">
    <location>
        <begin position="1"/>
        <end position="14"/>
    </location>
</feature>
<dbReference type="EMBL" id="BMAC01000310">
    <property type="protein sequence ID" value="GFP93329.1"/>
    <property type="molecule type" value="Genomic_DNA"/>
</dbReference>